<dbReference type="AlphaFoldDB" id="A0A662Z316"/>
<keyword evidence="9" id="KW-1185">Reference proteome</keyword>
<dbReference type="NCBIfam" id="NF037979">
    <property type="entry name" value="Na_transp"/>
    <property type="match status" value="1"/>
</dbReference>
<comment type="subcellular location">
    <subcellularLocation>
        <location evidence="1">Membrane</location>
        <topology evidence="1">Multi-pass membrane protein</topology>
    </subcellularLocation>
</comment>
<evidence type="ECO:0000256" key="4">
    <source>
        <dbReference type="ARBA" id="ARBA00022989"/>
    </source>
</evidence>
<evidence type="ECO:0000313" key="9">
    <source>
        <dbReference type="Proteomes" id="UP000243605"/>
    </source>
</evidence>
<feature type="transmembrane region" description="Helical" evidence="7">
    <location>
        <begin position="421"/>
        <end position="443"/>
    </location>
</feature>
<keyword evidence="6" id="KW-0769">Symport</keyword>
<reference evidence="8 9" key="1">
    <citation type="submission" date="2016-10" db="EMBL/GenBank/DDBJ databases">
        <authorList>
            <person name="Varghese N."/>
            <person name="Submissions S."/>
        </authorList>
    </citation>
    <scope>NUCLEOTIDE SEQUENCE [LARGE SCALE GENOMIC DNA]</scope>
    <source>
        <strain evidence="8 9">IBRC-M10081</strain>
    </source>
</reference>
<dbReference type="SUPFAM" id="SSF161070">
    <property type="entry name" value="SNF-like"/>
    <property type="match status" value="1"/>
</dbReference>
<feature type="transmembrane region" description="Helical" evidence="7">
    <location>
        <begin position="284"/>
        <end position="312"/>
    </location>
</feature>
<proteinExistence type="inferred from homology"/>
<protein>
    <recommendedName>
        <fullName evidence="6">Transporter</fullName>
    </recommendedName>
</protein>
<accession>A0A662Z316</accession>
<feature type="transmembrane region" description="Helical" evidence="7">
    <location>
        <begin position="39"/>
        <end position="63"/>
    </location>
</feature>
<evidence type="ECO:0000256" key="6">
    <source>
        <dbReference type="RuleBase" id="RU003732"/>
    </source>
</evidence>
<sequence length="445" mass="48585">MERAQWGSKIGFILAAAGSAIGLGALWRFPYMIAEHGGGAFLVVFLVMTIFIGLPLLLSEFIIGKASQKSPIEGLQMLGGRKVYGLFGHLGNVGVFLLLSFYSVIGGWLLIYLIISILTMFNIMTISDYDNLFNTVISNPLYAIGAQGLFIFLTAIIVTGGVEKGLERASKIMMPLLFILFIIIIIRSLTLPGAMDGVSFFLNPDFGELNTESILYALGQSFFALSVGATTMMTYASYTSDKMNITQSAVSIVLINISIAILAGLAIFPALYSLDVESTYGPGLIFVVLPAIFAEIPFGGIIFVMFIIAFIFATVTSSISMLEINVANWIKGDDTKRKKRAYTVAVLVFIVGIPSALSYGVLSDVIVFDRSIFDNVDFLVSNILLPIGALFVTIFVGYIMEKRIVMQQLELTHAENIFFKVFIALLKYILPIVIIAIFIAQLFGI</sequence>
<dbReference type="PROSITE" id="PS50267">
    <property type="entry name" value="NA_NEUROTRAN_SYMP_3"/>
    <property type="match status" value="1"/>
</dbReference>
<dbReference type="PRINTS" id="PR00176">
    <property type="entry name" value="NANEUSMPORT"/>
</dbReference>
<feature type="transmembrane region" description="Helical" evidence="7">
    <location>
        <begin position="6"/>
        <end position="27"/>
    </location>
</feature>
<feature type="transmembrane region" description="Helical" evidence="7">
    <location>
        <begin position="379"/>
        <end position="400"/>
    </location>
</feature>
<dbReference type="InterPro" id="IPR037272">
    <property type="entry name" value="SNS_sf"/>
</dbReference>
<dbReference type="Proteomes" id="UP000243605">
    <property type="component" value="Unassembled WGS sequence"/>
</dbReference>
<name>A0A662Z316_9STAP</name>
<dbReference type="OrthoDB" id="9762833at2"/>
<keyword evidence="3 6" id="KW-0812">Transmembrane</keyword>
<keyword evidence="4 7" id="KW-1133">Transmembrane helix</keyword>
<dbReference type="RefSeq" id="WP_091474468.1">
    <property type="nucleotide sequence ID" value="NZ_FOIT01000002.1"/>
</dbReference>
<feature type="transmembrane region" description="Helical" evidence="7">
    <location>
        <begin position="174"/>
        <end position="194"/>
    </location>
</feature>
<dbReference type="CDD" id="cd10336">
    <property type="entry name" value="SLC6sbd_Tyt1-Like"/>
    <property type="match status" value="1"/>
</dbReference>
<organism evidence="8 9">
    <name type="scientific">Aliicoccus persicus</name>
    <dbReference type="NCBI Taxonomy" id="930138"/>
    <lineage>
        <taxon>Bacteria</taxon>
        <taxon>Bacillati</taxon>
        <taxon>Bacillota</taxon>
        <taxon>Bacilli</taxon>
        <taxon>Bacillales</taxon>
        <taxon>Staphylococcaceae</taxon>
        <taxon>Aliicoccus</taxon>
    </lineage>
</organism>
<dbReference type="EMBL" id="FOIT01000002">
    <property type="protein sequence ID" value="SEV95536.1"/>
    <property type="molecule type" value="Genomic_DNA"/>
</dbReference>
<feature type="transmembrane region" description="Helical" evidence="7">
    <location>
        <begin position="341"/>
        <end position="359"/>
    </location>
</feature>
<evidence type="ECO:0000256" key="7">
    <source>
        <dbReference type="SAM" id="Phobius"/>
    </source>
</evidence>
<dbReference type="Pfam" id="PF00209">
    <property type="entry name" value="SNF"/>
    <property type="match status" value="2"/>
</dbReference>
<dbReference type="InterPro" id="IPR047218">
    <property type="entry name" value="YocR/YhdH-like"/>
</dbReference>
<comment type="similarity">
    <text evidence="6">Belongs to the sodium:neurotransmitter symporter (SNF) (TC 2.A.22) family.</text>
</comment>
<feature type="transmembrane region" description="Helical" evidence="7">
    <location>
        <begin position="250"/>
        <end position="272"/>
    </location>
</feature>
<keyword evidence="5 7" id="KW-0472">Membrane</keyword>
<dbReference type="PANTHER" id="PTHR42948:SF1">
    <property type="entry name" value="TRANSPORTER"/>
    <property type="match status" value="1"/>
</dbReference>
<feature type="transmembrane region" description="Helical" evidence="7">
    <location>
        <begin position="214"/>
        <end position="238"/>
    </location>
</feature>
<feature type="transmembrane region" description="Helical" evidence="7">
    <location>
        <begin position="141"/>
        <end position="162"/>
    </location>
</feature>
<feature type="transmembrane region" description="Helical" evidence="7">
    <location>
        <begin position="83"/>
        <end position="102"/>
    </location>
</feature>
<dbReference type="PANTHER" id="PTHR42948">
    <property type="entry name" value="TRANSPORTER"/>
    <property type="match status" value="1"/>
</dbReference>
<evidence type="ECO:0000256" key="2">
    <source>
        <dbReference type="ARBA" id="ARBA00022448"/>
    </source>
</evidence>
<evidence type="ECO:0000256" key="3">
    <source>
        <dbReference type="ARBA" id="ARBA00022692"/>
    </source>
</evidence>
<evidence type="ECO:0000313" key="8">
    <source>
        <dbReference type="EMBL" id="SEV95536.1"/>
    </source>
</evidence>
<keyword evidence="2 6" id="KW-0813">Transport</keyword>
<dbReference type="GO" id="GO:0016020">
    <property type="term" value="C:membrane"/>
    <property type="evidence" value="ECO:0007669"/>
    <property type="project" value="UniProtKB-SubCell"/>
</dbReference>
<evidence type="ECO:0000256" key="5">
    <source>
        <dbReference type="ARBA" id="ARBA00023136"/>
    </source>
</evidence>
<feature type="transmembrane region" description="Helical" evidence="7">
    <location>
        <begin position="109"/>
        <end position="129"/>
    </location>
</feature>
<dbReference type="PROSITE" id="PS00610">
    <property type="entry name" value="NA_NEUROTRAN_SYMP_1"/>
    <property type="match status" value="1"/>
</dbReference>
<gene>
    <name evidence="8" type="ORF">SAMN05192557_0987</name>
</gene>
<evidence type="ECO:0000256" key="1">
    <source>
        <dbReference type="ARBA" id="ARBA00004141"/>
    </source>
</evidence>
<dbReference type="InterPro" id="IPR000175">
    <property type="entry name" value="Na/ntran_symport"/>
</dbReference>
<dbReference type="GO" id="GO:0015293">
    <property type="term" value="F:symporter activity"/>
    <property type="evidence" value="ECO:0007669"/>
    <property type="project" value="UniProtKB-KW"/>
</dbReference>